<accession>A0A2D3WD79</accession>
<dbReference type="EMBL" id="DLUI01000088">
    <property type="protein sequence ID" value="DAB38378.1"/>
    <property type="molecule type" value="Genomic_DNA"/>
</dbReference>
<keyword evidence="1" id="KW-0175">Coiled coil</keyword>
<dbReference type="RefSeq" id="WP_303663005.1">
    <property type="nucleotide sequence ID" value="NZ_DLUI01000088.1"/>
</dbReference>
<dbReference type="Proteomes" id="UP000228859">
    <property type="component" value="Unassembled WGS sequence"/>
</dbReference>
<sequence>MLSYQLQSAIKDLETLISLSRDDINDIKEAKHNPQFDRLSIKEEKIKSFEQKKAMIDREISKLMTQHPTAPLSELLDNEQHQQLDSLKEHLSLLREVNQQYAKMVLSVGSFYNTLLERLVPTQMQGYQKVATSEASFLEIRA</sequence>
<evidence type="ECO:0000313" key="2">
    <source>
        <dbReference type="EMBL" id="DAB38378.1"/>
    </source>
</evidence>
<reference evidence="2 3" key="1">
    <citation type="journal article" date="2017" name="Front. Microbiol.">
        <title>Comparative Genomic Analysis of the Class Epsilonproteobacteria and Proposed Reclassification to Epsilonbacteraeota (phyl. nov.).</title>
        <authorList>
            <person name="Waite D.W."/>
            <person name="Vanwonterghem I."/>
            <person name="Rinke C."/>
            <person name="Parks D.H."/>
            <person name="Zhang Y."/>
            <person name="Takai K."/>
            <person name="Sievert S.M."/>
            <person name="Simon J."/>
            <person name="Campbell B.J."/>
            <person name="Hanson T.E."/>
            <person name="Woyke T."/>
            <person name="Klotz M.G."/>
            <person name="Hugenholtz P."/>
        </authorList>
    </citation>
    <scope>NUCLEOTIDE SEQUENCE [LARGE SCALE GENOMIC DNA]</scope>
    <source>
        <strain evidence="2">UBA12443</strain>
    </source>
</reference>
<gene>
    <name evidence="2" type="ORF">CFH83_06255</name>
</gene>
<dbReference type="AlphaFoldDB" id="A0A2D3WD79"/>
<evidence type="ECO:0000313" key="3">
    <source>
        <dbReference type="Proteomes" id="UP000228859"/>
    </source>
</evidence>
<evidence type="ECO:0008006" key="4">
    <source>
        <dbReference type="Google" id="ProtNLM"/>
    </source>
</evidence>
<protein>
    <recommendedName>
        <fullName evidence="4">FlgN family protein</fullName>
    </recommendedName>
</protein>
<name>A0A2D3WD79_9BACT</name>
<evidence type="ECO:0000256" key="1">
    <source>
        <dbReference type="SAM" id="Coils"/>
    </source>
</evidence>
<feature type="coiled-coil region" evidence="1">
    <location>
        <begin position="39"/>
        <end position="66"/>
    </location>
</feature>
<comment type="caution">
    <text evidence="2">The sequence shown here is derived from an EMBL/GenBank/DDBJ whole genome shotgun (WGS) entry which is preliminary data.</text>
</comment>
<organism evidence="2 3">
    <name type="scientific">Sulfuricurvum kujiense</name>
    <dbReference type="NCBI Taxonomy" id="148813"/>
    <lineage>
        <taxon>Bacteria</taxon>
        <taxon>Pseudomonadati</taxon>
        <taxon>Campylobacterota</taxon>
        <taxon>Epsilonproteobacteria</taxon>
        <taxon>Campylobacterales</taxon>
        <taxon>Sulfurimonadaceae</taxon>
        <taxon>Sulfuricurvum</taxon>
    </lineage>
</organism>
<proteinExistence type="predicted"/>